<evidence type="ECO:0000313" key="1">
    <source>
        <dbReference type="EMBL" id="VAW60750.1"/>
    </source>
</evidence>
<organism evidence="1">
    <name type="scientific">hydrothermal vent metagenome</name>
    <dbReference type="NCBI Taxonomy" id="652676"/>
    <lineage>
        <taxon>unclassified sequences</taxon>
        <taxon>metagenomes</taxon>
        <taxon>ecological metagenomes</taxon>
    </lineage>
</organism>
<name>A0A3B0X866_9ZZZZ</name>
<accession>A0A3B0X866</accession>
<protein>
    <submittedName>
        <fullName evidence="1">Uncharacterized protein</fullName>
    </submittedName>
</protein>
<sequence>MNTEMLFSARAGRHERMLKRKFDNPLFGDVQIEPFDIQQARKQDADEVEQFINEFRDLVQQVAGLEPDADVELVLKLKESLDKSYETSAGLGGDQDEVREMIVRLLSLMMKSMWKAVGNDAQGISKLEMEEQARAAHFTMIKHPFIADLISPESLMGEKLMLPSLFSEPADSFALAVQLFEPEQQHAIYQQAEALIKPLDPSHHRVQQAQQRLHEMAELMVPVILN</sequence>
<dbReference type="AlphaFoldDB" id="A0A3B0X866"/>
<gene>
    <name evidence="1" type="ORF">MNBD_GAMMA09-1508</name>
</gene>
<reference evidence="1" key="1">
    <citation type="submission" date="2018-06" db="EMBL/GenBank/DDBJ databases">
        <authorList>
            <person name="Zhirakovskaya E."/>
        </authorList>
    </citation>
    <scope>NUCLEOTIDE SEQUENCE</scope>
</reference>
<dbReference type="EMBL" id="UOFI01000005">
    <property type="protein sequence ID" value="VAW60750.1"/>
    <property type="molecule type" value="Genomic_DNA"/>
</dbReference>
<proteinExistence type="predicted"/>